<feature type="transmembrane region" description="Helical" evidence="1">
    <location>
        <begin position="200"/>
        <end position="222"/>
    </location>
</feature>
<gene>
    <name evidence="2" type="ORF">IAC39_04330</name>
</gene>
<sequence length="247" mass="27765">MDNEKIFSETEDTPLKQFLSGNRIYTMLAAAIICAIVFIPTLANIIGIYKNVKKSENVMDISEVNLASDLDGQYITGSAYKFLARLGYIAESEEAATDFYYIMFIDTPDGEQVATLVKADKRGDEDMQLVIDAYLSYAEDPDAGYLGNVLEISGKFQKMTRQEQELFEEGISRTAINSTVLGDYTLKFEPLPTPSDTVPYWFFAVPFGAGLVVSVILFIYGLRLEEKRAKANASPYPYQNRKNKKRK</sequence>
<evidence type="ECO:0000313" key="3">
    <source>
        <dbReference type="Proteomes" id="UP000824136"/>
    </source>
</evidence>
<dbReference type="Proteomes" id="UP000824136">
    <property type="component" value="Unassembled WGS sequence"/>
</dbReference>
<dbReference type="EMBL" id="DVLL01000016">
    <property type="protein sequence ID" value="HIT58919.1"/>
    <property type="molecule type" value="Genomic_DNA"/>
</dbReference>
<proteinExistence type="predicted"/>
<feature type="transmembrane region" description="Helical" evidence="1">
    <location>
        <begin position="24"/>
        <end position="49"/>
    </location>
</feature>
<keyword evidence="1" id="KW-0472">Membrane</keyword>
<dbReference type="AlphaFoldDB" id="A0A9D1GTB0"/>
<reference evidence="2" key="1">
    <citation type="submission" date="2020-10" db="EMBL/GenBank/DDBJ databases">
        <authorList>
            <person name="Gilroy R."/>
        </authorList>
    </citation>
    <scope>NUCLEOTIDE SEQUENCE</scope>
    <source>
        <strain evidence="2">CHK33-4379</strain>
    </source>
</reference>
<dbReference type="Pfam" id="PF20456">
    <property type="entry name" value="DUF6709"/>
    <property type="match status" value="1"/>
</dbReference>
<evidence type="ECO:0000313" key="2">
    <source>
        <dbReference type="EMBL" id="HIT58919.1"/>
    </source>
</evidence>
<name>A0A9D1GTB0_9FIRM</name>
<organism evidence="2 3">
    <name type="scientific">Candidatus Faeciplasma pullistercoris</name>
    <dbReference type="NCBI Taxonomy" id="2840800"/>
    <lineage>
        <taxon>Bacteria</taxon>
        <taxon>Bacillati</taxon>
        <taxon>Bacillota</taxon>
        <taxon>Clostridia</taxon>
        <taxon>Eubacteriales</taxon>
        <taxon>Oscillospiraceae</taxon>
        <taxon>Oscillospiraceae incertae sedis</taxon>
        <taxon>Candidatus Faeciplasma</taxon>
    </lineage>
</organism>
<reference evidence="2" key="2">
    <citation type="journal article" date="2021" name="PeerJ">
        <title>Extensive microbial diversity within the chicken gut microbiome revealed by metagenomics and culture.</title>
        <authorList>
            <person name="Gilroy R."/>
            <person name="Ravi A."/>
            <person name="Getino M."/>
            <person name="Pursley I."/>
            <person name="Horton D.L."/>
            <person name="Alikhan N.F."/>
            <person name="Baker D."/>
            <person name="Gharbi K."/>
            <person name="Hall N."/>
            <person name="Watson M."/>
            <person name="Adriaenssens E.M."/>
            <person name="Foster-Nyarko E."/>
            <person name="Jarju S."/>
            <person name="Secka A."/>
            <person name="Antonio M."/>
            <person name="Oren A."/>
            <person name="Chaudhuri R.R."/>
            <person name="La Ragione R."/>
            <person name="Hildebrand F."/>
            <person name="Pallen M.J."/>
        </authorList>
    </citation>
    <scope>NUCLEOTIDE SEQUENCE</scope>
    <source>
        <strain evidence="2">CHK33-4379</strain>
    </source>
</reference>
<dbReference type="InterPro" id="IPR046555">
    <property type="entry name" value="DUF6709"/>
</dbReference>
<protein>
    <submittedName>
        <fullName evidence="2">Uncharacterized protein</fullName>
    </submittedName>
</protein>
<keyword evidence="1" id="KW-1133">Transmembrane helix</keyword>
<keyword evidence="1" id="KW-0812">Transmembrane</keyword>
<accession>A0A9D1GTB0</accession>
<evidence type="ECO:0000256" key="1">
    <source>
        <dbReference type="SAM" id="Phobius"/>
    </source>
</evidence>
<comment type="caution">
    <text evidence="2">The sequence shown here is derived from an EMBL/GenBank/DDBJ whole genome shotgun (WGS) entry which is preliminary data.</text>
</comment>